<evidence type="ECO:0000313" key="6">
    <source>
        <dbReference type="Proteomes" id="UP000250583"/>
    </source>
</evidence>
<dbReference type="InterPro" id="IPR002078">
    <property type="entry name" value="Sigma_54_int"/>
</dbReference>
<dbReference type="SMART" id="SM00382">
    <property type="entry name" value="AAA"/>
    <property type="match status" value="1"/>
</dbReference>
<dbReference type="Pfam" id="PF06506">
    <property type="entry name" value="PrpR_N"/>
    <property type="match status" value="1"/>
</dbReference>
<evidence type="ECO:0008006" key="7">
    <source>
        <dbReference type="Google" id="ProtNLM"/>
    </source>
</evidence>
<dbReference type="Gene3D" id="1.10.8.60">
    <property type="match status" value="1"/>
</dbReference>
<evidence type="ECO:0000313" key="5">
    <source>
        <dbReference type="EMBL" id="RAW59512.1"/>
    </source>
</evidence>
<dbReference type="Gene3D" id="3.40.50.2300">
    <property type="match status" value="1"/>
</dbReference>
<dbReference type="Gene3D" id="3.40.50.300">
    <property type="entry name" value="P-loop containing nucleotide triphosphate hydrolases"/>
    <property type="match status" value="1"/>
</dbReference>
<dbReference type="OrthoDB" id="9764280at2"/>
<keyword evidence="2" id="KW-0067">ATP-binding</keyword>
<evidence type="ECO:0000256" key="1">
    <source>
        <dbReference type="ARBA" id="ARBA00022741"/>
    </source>
</evidence>
<comment type="caution">
    <text evidence="5">The sequence shown here is derived from an EMBL/GenBank/DDBJ whole genome shotgun (WGS) entry which is preliminary data.</text>
</comment>
<dbReference type="GO" id="GO:0003677">
    <property type="term" value="F:DNA binding"/>
    <property type="evidence" value="ECO:0007669"/>
    <property type="project" value="InterPro"/>
</dbReference>
<dbReference type="Pfam" id="PF00158">
    <property type="entry name" value="Sigma54_activat"/>
    <property type="match status" value="1"/>
</dbReference>
<gene>
    <name evidence="5" type="ORF">C4N22_07245</name>
</gene>
<dbReference type="PANTHER" id="PTHR32071">
    <property type="entry name" value="TRANSCRIPTIONAL REGULATORY PROTEIN"/>
    <property type="match status" value="1"/>
</dbReference>
<dbReference type="InterPro" id="IPR025662">
    <property type="entry name" value="Sigma_54_int_dom_ATP-bd_1"/>
</dbReference>
<dbReference type="InterPro" id="IPR000014">
    <property type="entry name" value="PAS"/>
</dbReference>
<dbReference type="GO" id="GO:0006355">
    <property type="term" value="P:regulation of DNA-templated transcription"/>
    <property type="evidence" value="ECO:0007669"/>
    <property type="project" value="InterPro"/>
</dbReference>
<feature type="domain" description="Sigma-54 factor interaction" evidence="3">
    <location>
        <begin position="358"/>
        <end position="578"/>
    </location>
</feature>
<reference evidence="5 6" key="1">
    <citation type="submission" date="2018-02" db="EMBL/GenBank/DDBJ databases">
        <title>Complete genome sequencing of Faecalibacterium prausnitzii strains isolated from the human gut.</title>
        <authorList>
            <person name="Fitzgerald B.C."/>
            <person name="Shkoporov A.N."/>
            <person name="Ross P.R."/>
            <person name="Hill C."/>
        </authorList>
    </citation>
    <scope>NUCLEOTIDE SEQUENCE [LARGE SCALE GENOMIC DNA]</scope>
    <source>
        <strain evidence="5 6">APC923/61-1</strain>
    </source>
</reference>
<dbReference type="NCBIfam" id="TIGR00229">
    <property type="entry name" value="sensory_box"/>
    <property type="match status" value="1"/>
</dbReference>
<dbReference type="InterPro" id="IPR035965">
    <property type="entry name" value="PAS-like_dom_sf"/>
</dbReference>
<sequence>MFDKMAEKCSILFQFRVYLGRVEQKERKKMLFRNIKGGNILGNSYKICFLGYRKLREMAQQVIDKLNYQDTTVVMKECAIETLEQVVNEADSEGCQVFVAGSANAEEFKQRFSEHLVELHIDMSDYVYCLCRARDMGARRVGVTIYRKSRQMNFEALQELAGIPIEPIYFESEPELTYLLEHTSCDCVIGASLTVEVAERLGLPCILIYDGEYTIRTSIERARLLAAELQASSRKEAITDALVRDVPAGIIITDENDRITTFNQQAKALVGLQGRKLRGLELGELVPPLSYNTFYKSGQIKTDHIHLLNGTMVRCVQTQLQQGNRQVGMLITMLPDSSRRKKTADTQKFVARHQWKDLVGDSVAITQAMTAGKQLAQTEEHIMILGESGTGKSFFAQCIHQSSPHASEPFVVINATVVGQDASRTLFGSEEGANDHAGLFELAGNGTIVLQGLGGASESFFACLRQVLVYHSFFSVGGTTLKVFQARIITLLEPEEAGRFPRELREMLSVFSLTLPPLRERGDDVIELFRIFAVRGEAGTVSLRGQKELWKELDELLRFYAWPTNLITLSAVVKRYVYLYRQAMNPSPGVKRQLLIKAIGEDELLEQLRQEYPALQDPADSTPEAIVEGVAEMKRLLKYNDNTIADKLGLGRTTLWRMQKKSGAAKAKKEE</sequence>
<dbReference type="PROSITE" id="PS00675">
    <property type="entry name" value="SIGMA54_INTERACT_1"/>
    <property type="match status" value="1"/>
</dbReference>
<dbReference type="CDD" id="cd00130">
    <property type="entry name" value="PAS"/>
    <property type="match status" value="1"/>
</dbReference>
<dbReference type="GO" id="GO:0000156">
    <property type="term" value="F:phosphorelay response regulator activity"/>
    <property type="evidence" value="ECO:0007669"/>
    <property type="project" value="InterPro"/>
</dbReference>
<dbReference type="Pfam" id="PF13188">
    <property type="entry name" value="PAS_8"/>
    <property type="match status" value="1"/>
</dbReference>
<dbReference type="InterPro" id="IPR003593">
    <property type="entry name" value="AAA+_ATPase"/>
</dbReference>
<evidence type="ECO:0000259" key="4">
    <source>
        <dbReference type="PROSITE" id="PS50112"/>
    </source>
</evidence>
<feature type="domain" description="PAS" evidence="4">
    <location>
        <begin position="235"/>
        <end position="288"/>
    </location>
</feature>
<dbReference type="AlphaFoldDB" id="A0A329UCS2"/>
<dbReference type="InterPro" id="IPR010524">
    <property type="entry name" value="Sig_transdc_resp-reg_PrpR_N"/>
</dbReference>
<dbReference type="InterPro" id="IPR027417">
    <property type="entry name" value="P-loop_NTPase"/>
</dbReference>
<organism evidence="5 6">
    <name type="scientific">Faecalibacterium prausnitzii</name>
    <dbReference type="NCBI Taxonomy" id="853"/>
    <lineage>
        <taxon>Bacteria</taxon>
        <taxon>Bacillati</taxon>
        <taxon>Bacillota</taxon>
        <taxon>Clostridia</taxon>
        <taxon>Eubacteriales</taxon>
        <taxon>Oscillospiraceae</taxon>
        <taxon>Faecalibacterium</taxon>
    </lineage>
</organism>
<dbReference type="SMART" id="SM00091">
    <property type="entry name" value="PAS"/>
    <property type="match status" value="1"/>
</dbReference>
<name>A0A329UCS2_9FIRM</name>
<protein>
    <recommendedName>
        <fullName evidence="7">PAS domain-containing protein</fullName>
    </recommendedName>
</protein>
<dbReference type="CDD" id="cd00009">
    <property type="entry name" value="AAA"/>
    <property type="match status" value="1"/>
</dbReference>
<dbReference type="SUPFAM" id="SSF55785">
    <property type="entry name" value="PYP-like sensor domain (PAS domain)"/>
    <property type="match status" value="1"/>
</dbReference>
<evidence type="ECO:0000259" key="3">
    <source>
        <dbReference type="PROSITE" id="PS50045"/>
    </source>
</evidence>
<dbReference type="SUPFAM" id="SSF52540">
    <property type="entry name" value="P-loop containing nucleoside triphosphate hydrolases"/>
    <property type="match status" value="1"/>
</dbReference>
<evidence type="ECO:0000256" key="2">
    <source>
        <dbReference type="ARBA" id="ARBA00022840"/>
    </source>
</evidence>
<dbReference type="Proteomes" id="UP000250583">
    <property type="component" value="Unassembled WGS sequence"/>
</dbReference>
<dbReference type="SUPFAM" id="SSF159800">
    <property type="entry name" value="PrpR receptor domain-like"/>
    <property type="match status" value="1"/>
</dbReference>
<dbReference type="PROSITE" id="PS50045">
    <property type="entry name" value="SIGMA54_INTERACT_4"/>
    <property type="match status" value="1"/>
</dbReference>
<accession>A0A329UCS2</accession>
<proteinExistence type="predicted"/>
<dbReference type="PROSITE" id="PS50112">
    <property type="entry name" value="PAS"/>
    <property type="match status" value="1"/>
</dbReference>
<keyword evidence="1" id="KW-0547">Nucleotide-binding</keyword>
<dbReference type="Gene3D" id="3.30.450.20">
    <property type="entry name" value="PAS domain"/>
    <property type="match status" value="1"/>
</dbReference>
<dbReference type="Gene3D" id="3.40.50.10660">
    <property type="entry name" value="PrpR receptor domain-like"/>
    <property type="match status" value="1"/>
</dbReference>
<dbReference type="GO" id="GO:0005524">
    <property type="term" value="F:ATP binding"/>
    <property type="evidence" value="ECO:0007669"/>
    <property type="project" value="UniProtKB-KW"/>
</dbReference>
<dbReference type="EMBL" id="PRLE01000003">
    <property type="protein sequence ID" value="RAW59512.1"/>
    <property type="molecule type" value="Genomic_DNA"/>
</dbReference>